<protein>
    <recommendedName>
        <fullName evidence="4 9">Squalene monooxygenase</fullName>
        <ecNumber evidence="4 9">1.14.14.17</ecNumber>
    </recommendedName>
</protein>
<evidence type="ECO:0000256" key="1">
    <source>
        <dbReference type="ARBA" id="ARBA00001974"/>
    </source>
</evidence>
<sequence length="454" mass="50782">LVIIVTQFSALAHSLAKNCAFTYKFDLFDFQEGRRVRVIERNLNELNYSTNRIAGELMQPAGYLKLVELGLEDCVKEIDAQKVLGFVMNKDGKSVRLPYPLEKYDSDVAGRCFHHARFVQKLREKASSLPNVEMEQGRVTSLIEEQGIVKGVRYKTRTGQESTAYASLTIVCDGCFSSLRKYLSVPKVEKLSHVVGLIIKNYNQFANENYAHIVMGNPVSLLMYPISSNEVRIMIDFPGTKLPSICNGKMAHLLTTIVAPQVCFGYLKYNLMCLQSCTMPLYIQLKKVTMPISSMTATPCLVPGALLLGDALNMRHAITAGGMTVILHDIALFCNLFRHLNLNDAVAVTKCTQQFYSMRKPMALKVNVMADYLYKMLFASSNDELSEQIQQGCFNYFSLGLSFSRGLMGLLSGLNLHSWKLLLHFLAIVIYTTGGMLLPVPTPKRAFAAARFLL</sequence>
<gene>
    <name evidence="11" type="ORF">RD792_000116</name>
</gene>
<evidence type="ECO:0000256" key="2">
    <source>
        <dbReference type="ARBA" id="ARBA00005018"/>
    </source>
</evidence>
<feature type="non-terminal residue" evidence="11">
    <location>
        <position position="454"/>
    </location>
</feature>
<feature type="domain" description="Squalene epoxidase" evidence="10">
    <location>
        <begin position="166"/>
        <end position="441"/>
    </location>
</feature>
<keyword evidence="12" id="KW-1185">Reference proteome</keyword>
<comment type="caution">
    <text evidence="11">The sequence shown here is derived from an EMBL/GenBank/DDBJ whole genome shotgun (WGS) entry which is preliminary data.</text>
</comment>
<comment type="subcellular location">
    <subcellularLocation>
        <location evidence="9">Membrane</location>
        <topology evidence="9">Multi-pass membrane protein</topology>
    </subcellularLocation>
</comment>
<keyword evidence="9" id="KW-0812">Transmembrane</keyword>
<keyword evidence="6 9" id="KW-0274">FAD</keyword>
<feature type="transmembrane region" description="Helical" evidence="9">
    <location>
        <begin position="421"/>
        <end position="440"/>
    </location>
</feature>
<comment type="catalytic activity">
    <reaction evidence="9">
        <text>squalene + reduced [NADPH--hemoprotein reductase] + O2 = (S)-2,3-epoxysqualene + oxidized [NADPH--hemoprotein reductase] + H2O + H(+)</text>
        <dbReference type="Rhea" id="RHEA:25282"/>
        <dbReference type="Rhea" id="RHEA-COMP:11964"/>
        <dbReference type="Rhea" id="RHEA-COMP:11965"/>
        <dbReference type="ChEBI" id="CHEBI:15377"/>
        <dbReference type="ChEBI" id="CHEBI:15378"/>
        <dbReference type="ChEBI" id="CHEBI:15379"/>
        <dbReference type="ChEBI" id="CHEBI:15440"/>
        <dbReference type="ChEBI" id="CHEBI:15441"/>
        <dbReference type="ChEBI" id="CHEBI:57618"/>
        <dbReference type="ChEBI" id="CHEBI:58210"/>
        <dbReference type="EC" id="1.14.14.17"/>
    </reaction>
</comment>
<evidence type="ECO:0000256" key="3">
    <source>
        <dbReference type="ARBA" id="ARBA00008802"/>
    </source>
</evidence>
<evidence type="ECO:0000256" key="4">
    <source>
        <dbReference type="ARBA" id="ARBA00012312"/>
    </source>
</evidence>
<evidence type="ECO:0000259" key="10">
    <source>
        <dbReference type="Pfam" id="PF08491"/>
    </source>
</evidence>
<reference evidence="11 12" key="1">
    <citation type="journal article" date="2023" name="bioRxiv">
        <title>Genome report: Whole genome sequence and annotation of Penstemon davidsonii.</title>
        <authorList>
            <person name="Ostevik K.L."/>
            <person name="Alabady M."/>
            <person name="Zhang M."/>
            <person name="Rausher M.D."/>
        </authorList>
    </citation>
    <scope>NUCLEOTIDE SEQUENCE [LARGE SCALE GENOMIC DNA]</scope>
    <source>
        <strain evidence="11">DNT005</strain>
        <tissue evidence="11">Whole leaf</tissue>
    </source>
</reference>
<keyword evidence="7 9" id="KW-0560">Oxidoreductase</keyword>
<dbReference type="InterPro" id="IPR040125">
    <property type="entry name" value="Squalene_monox"/>
</dbReference>
<dbReference type="Pfam" id="PF08491">
    <property type="entry name" value="SE"/>
    <property type="match status" value="1"/>
</dbReference>
<dbReference type="Proteomes" id="UP001291926">
    <property type="component" value="Unassembled WGS sequence"/>
</dbReference>
<proteinExistence type="inferred from homology"/>
<feature type="non-terminal residue" evidence="11">
    <location>
        <position position="1"/>
    </location>
</feature>
<comment type="cofactor">
    <cofactor evidence="1 9">
        <name>FAD</name>
        <dbReference type="ChEBI" id="CHEBI:57692"/>
    </cofactor>
</comment>
<dbReference type="PANTHER" id="PTHR10835">
    <property type="entry name" value="SQUALENE MONOOXYGENASE"/>
    <property type="match status" value="1"/>
</dbReference>
<keyword evidence="5 9" id="KW-0285">Flavoprotein</keyword>
<dbReference type="EC" id="1.14.14.17" evidence="4 9"/>
<dbReference type="Gene3D" id="3.50.50.60">
    <property type="entry name" value="FAD/NAD(P)-binding domain"/>
    <property type="match status" value="1"/>
</dbReference>
<organism evidence="11 12">
    <name type="scientific">Penstemon davidsonii</name>
    <dbReference type="NCBI Taxonomy" id="160366"/>
    <lineage>
        <taxon>Eukaryota</taxon>
        <taxon>Viridiplantae</taxon>
        <taxon>Streptophyta</taxon>
        <taxon>Embryophyta</taxon>
        <taxon>Tracheophyta</taxon>
        <taxon>Spermatophyta</taxon>
        <taxon>Magnoliopsida</taxon>
        <taxon>eudicotyledons</taxon>
        <taxon>Gunneridae</taxon>
        <taxon>Pentapetalae</taxon>
        <taxon>asterids</taxon>
        <taxon>lamiids</taxon>
        <taxon>Lamiales</taxon>
        <taxon>Plantaginaceae</taxon>
        <taxon>Cheloneae</taxon>
        <taxon>Penstemon</taxon>
    </lineage>
</organism>
<dbReference type="PANTHER" id="PTHR10835:SF15">
    <property type="entry name" value="SQUALENE EPOXIDASE 2, MITOCHONDRIAL"/>
    <property type="match status" value="1"/>
</dbReference>
<comment type="similarity">
    <text evidence="3 9">Belongs to the squalene monooxygenase family.</text>
</comment>
<evidence type="ECO:0000256" key="8">
    <source>
        <dbReference type="ARBA" id="ARBA00023136"/>
    </source>
</evidence>
<comment type="function">
    <text evidence="9">Catalyzes the stereospecific oxidation of squalene to (S)-2,3-epoxysqualene, and is considered to be a rate-limiting enzyme in steroid biosynthesis.</text>
</comment>
<dbReference type="SUPFAM" id="SSF51905">
    <property type="entry name" value="FAD/NAD(P)-binding domain"/>
    <property type="match status" value="1"/>
</dbReference>
<evidence type="ECO:0000256" key="6">
    <source>
        <dbReference type="ARBA" id="ARBA00022827"/>
    </source>
</evidence>
<evidence type="ECO:0000256" key="9">
    <source>
        <dbReference type="RuleBase" id="RU367121"/>
    </source>
</evidence>
<accession>A0ABR0DUQ1</accession>
<keyword evidence="9" id="KW-1133">Transmembrane helix</keyword>
<name>A0ABR0DUQ1_9LAMI</name>
<comment type="caution">
    <text evidence="9">Lacks conserved residue(s) required for the propagation of feature annotation.</text>
</comment>
<evidence type="ECO:0000313" key="12">
    <source>
        <dbReference type="Proteomes" id="UP001291926"/>
    </source>
</evidence>
<evidence type="ECO:0000256" key="7">
    <source>
        <dbReference type="ARBA" id="ARBA00023002"/>
    </source>
</evidence>
<comment type="pathway">
    <text evidence="2">Terpene metabolism; lanosterol biosynthesis; lanosterol from farnesyl diphosphate: step 2/3.</text>
</comment>
<keyword evidence="8 9" id="KW-0472">Membrane</keyword>
<dbReference type="InterPro" id="IPR013698">
    <property type="entry name" value="Squalene_epoxidase"/>
</dbReference>
<evidence type="ECO:0000256" key="5">
    <source>
        <dbReference type="ARBA" id="ARBA00022630"/>
    </source>
</evidence>
<dbReference type="EMBL" id="JAYDYQ010001086">
    <property type="protein sequence ID" value="KAK4492794.1"/>
    <property type="molecule type" value="Genomic_DNA"/>
</dbReference>
<dbReference type="InterPro" id="IPR036188">
    <property type="entry name" value="FAD/NAD-bd_sf"/>
</dbReference>
<evidence type="ECO:0000313" key="11">
    <source>
        <dbReference type="EMBL" id="KAK4492794.1"/>
    </source>
</evidence>